<feature type="modified residue" description="N6-succinyllysine" evidence="16">
    <location>
        <position position="90"/>
    </location>
</feature>
<accession>A0A0D2J306</accession>
<feature type="domain" description="Isopropylmalate dehydrogenase-like" evidence="18">
    <location>
        <begin position="20"/>
        <end position="394"/>
    </location>
</feature>
<dbReference type="GO" id="GO:0000287">
    <property type="term" value="F:magnesium ion binding"/>
    <property type="evidence" value="ECO:0007669"/>
    <property type="project" value="InterPro"/>
</dbReference>
<keyword evidence="20" id="KW-1185">Reference proteome</keyword>
<evidence type="ECO:0000313" key="19">
    <source>
        <dbReference type="EMBL" id="KIX12549.1"/>
    </source>
</evidence>
<dbReference type="RefSeq" id="WP_044350442.1">
    <property type="nucleotide sequence ID" value="NZ_AZAC01000029.1"/>
</dbReference>
<protein>
    <recommendedName>
        <fullName evidence="17">Isocitrate dehydrogenase [NADP]</fullName>
        <ecNumber evidence="17">1.1.1.42</ecNumber>
    </recommendedName>
</protein>
<evidence type="ECO:0000256" key="2">
    <source>
        <dbReference type="ARBA" id="ARBA00007769"/>
    </source>
</evidence>
<feature type="binding site" evidence="13">
    <location>
        <position position="334"/>
    </location>
    <ligand>
        <name>NADP(+)</name>
        <dbReference type="ChEBI" id="CHEBI:58349"/>
    </ligand>
</feature>
<evidence type="ECO:0000256" key="4">
    <source>
        <dbReference type="ARBA" id="ARBA00022435"/>
    </source>
</evidence>
<feature type="binding site" evidence="12">
    <location>
        <position position="119"/>
    </location>
    <ligand>
        <name>D-threo-isocitrate</name>
        <dbReference type="ChEBI" id="CHEBI:15562"/>
    </ligand>
</feature>
<keyword evidence="7 14" id="KW-0460">Magnesium</keyword>
<feature type="modified residue" description="Phosphoserine" evidence="16">
    <location>
        <position position="103"/>
    </location>
</feature>
<evidence type="ECO:0000256" key="10">
    <source>
        <dbReference type="ARBA" id="ARBA00023211"/>
    </source>
</evidence>
<feature type="binding site" evidence="13">
    <location>
        <position position="377"/>
    </location>
    <ligand>
        <name>NADP(+)</name>
        <dbReference type="ChEBI" id="CHEBI:58349"/>
    </ligand>
</feature>
<organism evidence="19 20">
    <name type="scientific">Dethiosulfatarculus sandiegensis</name>
    <dbReference type="NCBI Taxonomy" id="1429043"/>
    <lineage>
        <taxon>Bacteria</taxon>
        <taxon>Pseudomonadati</taxon>
        <taxon>Thermodesulfobacteriota</taxon>
        <taxon>Desulfarculia</taxon>
        <taxon>Desulfarculales</taxon>
        <taxon>Desulfarculaceae</taxon>
        <taxon>Dethiosulfatarculus</taxon>
    </lineage>
</organism>
<keyword evidence="5 17" id="KW-0816">Tricarboxylic acid cycle</keyword>
<comment type="subunit">
    <text evidence="3">Homodimer.</text>
</comment>
<feature type="binding site" evidence="12">
    <location>
        <position position="109"/>
    </location>
    <ligand>
        <name>D-threo-isocitrate</name>
        <dbReference type="ChEBI" id="CHEBI:15562"/>
    </ligand>
</feature>
<dbReference type="STRING" id="1429043.X474_18265"/>
<evidence type="ECO:0000256" key="5">
    <source>
        <dbReference type="ARBA" id="ARBA00022532"/>
    </source>
</evidence>
<dbReference type="Gene3D" id="3.40.718.10">
    <property type="entry name" value="Isopropylmalate Dehydrogenase"/>
    <property type="match status" value="1"/>
</dbReference>
<dbReference type="SMART" id="SM01329">
    <property type="entry name" value="Iso_dh"/>
    <property type="match status" value="1"/>
</dbReference>
<feature type="site" description="Critical for catalysis" evidence="15">
    <location>
        <position position="150"/>
    </location>
</feature>
<name>A0A0D2J306_9BACT</name>
<dbReference type="InterPro" id="IPR024084">
    <property type="entry name" value="IsoPropMal-DH-like_dom"/>
</dbReference>
<evidence type="ECO:0000256" key="3">
    <source>
        <dbReference type="ARBA" id="ARBA00011738"/>
    </source>
</evidence>
<feature type="binding site" evidence="13">
    <location>
        <position position="373"/>
    </location>
    <ligand>
        <name>NADP(+)</name>
        <dbReference type="ChEBI" id="CHEBI:58349"/>
    </ligand>
</feature>
<dbReference type="SUPFAM" id="SSF53659">
    <property type="entry name" value="Isocitrate/Isopropylmalate dehydrogenase-like"/>
    <property type="match status" value="1"/>
</dbReference>
<dbReference type="OrthoDB" id="9806254at2"/>
<evidence type="ECO:0000256" key="11">
    <source>
        <dbReference type="ARBA" id="ARBA00023554"/>
    </source>
</evidence>
<comment type="cofactor">
    <cofactor evidence="14">
        <name>Mg(2+)</name>
        <dbReference type="ChEBI" id="CHEBI:18420"/>
    </cofactor>
    <cofactor evidence="14">
        <name>Mn(2+)</name>
        <dbReference type="ChEBI" id="CHEBI:29035"/>
    </cofactor>
    <text evidence="14">Binds 1 Mg(2+) or Mn(2+) ion per subunit.</text>
</comment>
<dbReference type="GO" id="GO:0004450">
    <property type="term" value="F:isocitrate dehydrogenase (NADP+) activity"/>
    <property type="evidence" value="ECO:0007669"/>
    <property type="project" value="UniProtKB-UniRule"/>
</dbReference>
<evidence type="ECO:0000256" key="9">
    <source>
        <dbReference type="ARBA" id="ARBA00023002"/>
    </source>
</evidence>
<evidence type="ECO:0000256" key="6">
    <source>
        <dbReference type="ARBA" id="ARBA00022723"/>
    </source>
</evidence>
<comment type="catalytic activity">
    <reaction evidence="11">
        <text>D-threo-isocitrate + NADP(+) = 2-oxoglutarate + CO2 + NADPH</text>
        <dbReference type="Rhea" id="RHEA:19629"/>
        <dbReference type="ChEBI" id="CHEBI:15562"/>
        <dbReference type="ChEBI" id="CHEBI:16526"/>
        <dbReference type="ChEBI" id="CHEBI:16810"/>
        <dbReference type="ChEBI" id="CHEBI:57783"/>
        <dbReference type="ChEBI" id="CHEBI:58349"/>
        <dbReference type="EC" id="1.1.1.42"/>
    </reaction>
</comment>
<dbReference type="InterPro" id="IPR004439">
    <property type="entry name" value="Isocitrate_DH_NADP_dimer_prok"/>
</dbReference>
<dbReference type="GO" id="GO:0006099">
    <property type="term" value="P:tricarboxylic acid cycle"/>
    <property type="evidence" value="ECO:0007669"/>
    <property type="project" value="UniProtKB-UniRule"/>
</dbReference>
<feature type="binding site" evidence="12">
    <location>
        <position position="105"/>
    </location>
    <ligand>
        <name>D-threo-isocitrate</name>
        <dbReference type="ChEBI" id="CHEBI:15562"/>
    </ligand>
</feature>
<evidence type="ECO:0000256" key="1">
    <source>
        <dbReference type="ARBA" id="ARBA00001936"/>
    </source>
</evidence>
<comment type="cofactor">
    <cofactor evidence="1">
        <name>Mn(2+)</name>
        <dbReference type="ChEBI" id="CHEBI:29035"/>
    </cofactor>
</comment>
<evidence type="ECO:0000256" key="15">
    <source>
        <dbReference type="PIRSR" id="PIRSR604439-4"/>
    </source>
</evidence>
<feature type="site" description="Critical for catalysis" evidence="15">
    <location>
        <position position="217"/>
    </location>
</feature>
<dbReference type="PANTHER" id="PTHR43504">
    <property type="entry name" value="ISOCITRATE DEHYDROGENASE [NADP]"/>
    <property type="match status" value="1"/>
</dbReference>
<dbReference type="PROSITE" id="PS00470">
    <property type="entry name" value="IDH_IMDH"/>
    <property type="match status" value="1"/>
</dbReference>
<keyword evidence="6 17" id="KW-0479">Metal-binding</keyword>
<evidence type="ECO:0000256" key="16">
    <source>
        <dbReference type="PIRSR" id="PIRSR604439-5"/>
    </source>
</evidence>
<feature type="binding site" evidence="14">
    <location>
        <position position="289"/>
    </location>
    <ligand>
        <name>Mg(2+)</name>
        <dbReference type="ChEBI" id="CHEBI:18420"/>
    </ligand>
</feature>
<dbReference type="NCBIfam" id="TIGR00183">
    <property type="entry name" value="prok_nadp_idh"/>
    <property type="match status" value="1"/>
</dbReference>
<dbReference type="NCBIfam" id="NF005425">
    <property type="entry name" value="PRK07006.1"/>
    <property type="match status" value="1"/>
</dbReference>
<keyword evidence="10 14" id="KW-0464">Manganese</keyword>
<evidence type="ECO:0000256" key="12">
    <source>
        <dbReference type="PIRSR" id="PIRSR604439-1"/>
    </source>
</evidence>
<feature type="modified residue" description="N6-acetyllysine" evidence="16">
    <location>
        <position position="132"/>
    </location>
</feature>
<sequence>MPERIEQHASQTLNTPDQVIIPFIEGDGVGPDIWQASCPVFDRAVELAYDGQRKIHWLEVLAGEKAHAKTGEWLPKETLEELKRCRVGIKGPLATPIGGGIRSLNVAIRKELDLYACIRPVKYIEGMPSPVKEPHKVDMIVFRENTEDVYAGIEWAAESKQAEEVIDFLNKQMGQKIRHGSALGVKPMSHPGSVRLIRRALEWGLKHKLKSLTLVHKGNIMKYTEGAFKDWGYELAAKEYGAHTVSESKAQANETRLVIKDRIADAMFQQILLRPQEYQVLATPNLNGDYLSDALAAQVGGLGMAPGGNFSDEVAVFEATHGTAPKYAGLDKINPGSMILSGAFMLEHMGWQEAADLVRLGVERAVKDKVVTYDLARQLEGGKEVKCSEFGEAVSERMQAN</sequence>
<dbReference type="PATRIC" id="fig|1429043.3.peg.3864"/>
<evidence type="ECO:0000256" key="8">
    <source>
        <dbReference type="ARBA" id="ARBA00022857"/>
    </source>
</evidence>
<dbReference type="Proteomes" id="UP000032233">
    <property type="component" value="Unassembled WGS sequence"/>
</dbReference>
<dbReference type="InterPro" id="IPR019818">
    <property type="entry name" value="IsoCit/isopropylmalate_DH_CS"/>
</dbReference>
<keyword evidence="9 19" id="KW-0560">Oxidoreductase</keyword>
<dbReference type="EMBL" id="AZAC01000029">
    <property type="protein sequence ID" value="KIX12549.1"/>
    <property type="molecule type" value="Genomic_DNA"/>
</dbReference>
<dbReference type="AlphaFoldDB" id="A0A0D2J306"/>
<evidence type="ECO:0000259" key="18">
    <source>
        <dbReference type="SMART" id="SM01329"/>
    </source>
</evidence>
<dbReference type="Pfam" id="PF00180">
    <property type="entry name" value="Iso_dh"/>
    <property type="match status" value="1"/>
</dbReference>
<dbReference type="EC" id="1.1.1.42" evidence="17"/>
<keyword evidence="8 13" id="KW-0521">NADP</keyword>
<dbReference type="PANTHER" id="PTHR43504:SF1">
    <property type="entry name" value="ISOCITRATE DEHYDROGENASE [NADP]"/>
    <property type="match status" value="1"/>
</dbReference>
<evidence type="ECO:0000313" key="20">
    <source>
        <dbReference type="Proteomes" id="UP000032233"/>
    </source>
</evidence>
<evidence type="ECO:0000256" key="7">
    <source>
        <dbReference type="ARBA" id="ARBA00022842"/>
    </source>
</evidence>
<feature type="modified residue" description="N6-succinyllysine" evidence="16">
    <location>
        <position position="229"/>
    </location>
</feature>
<comment type="similarity">
    <text evidence="2">Belongs to the isocitrate and isopropylmalate dehydrogenases family.</text>
</comment>
<feature type="binding site" evidence="13">
    <location>
        <begin position="321"/>
        <end position="327"/>
    </location>
    <ligand>
        <name>NADP(+)</name>
        <dbReference type="ChEBI" id="CHEBI:58349"/>
    </ligand>
</feature>
<evidence type="ECO:0000256" key="14">
    <source>
        <dbReference type="PIRSR" id="PIRSR604439-3"/>
    </source>
</evidence>
<dbReference type="GO" id="GO:0006097">
    <property type="term" value="P:glyoxylate cycle"/>
    <property type="evidence" value="ECO:0007669"/>
    <property type="project" value="UniProtKB-KW"/>
</dbReference>
<comment type="caution">
    <text evidence="19">The sequence shown here is derived from an EMBL/GenBank/DDBJ whole genome shotgun (WGS) entry which is preliminary data.</text>
</comment>
<feature type="binding site" evidence="12">
    <location>
        <position position="143"/>
    </location>
    <ligand>
        <name>D-threo-isocitrate</name>
        <dbReference type="ChEBI" id="CHEBI:15562"/>
    </ligand>
</feature>
<dbReference type="FunCoup" id="A0A0D2J306">
    <property type="interactions" value="457"/>
</dbReference>
<evidence type="ECO:0000256" key="13">
    <source>
        <dbReference type="PIRSR" id="PIRSR604439-2"/>
    </source>
</evidence>
<feature type="binding site" evidence="12">
    <location>
        <position position="103"/>
    </location>
    <ligand>
        <name>D-threo-isocitrate</name>
        <dbReference type="ChEBI" id="CHEBI:15562"/>
    </ligand>
</feature>
<dbReference type="GO" id="GO:0051287">
    <property type="term" value="F:NAD binding"/>
    <property type="evidence" value="ECO:0007669"/>
    <property type="project" value="InterPro"/>
</dbReference>
<dbReference type="InParanoid" id="A0A0D2J306"/>
<reference evidence="19 20" key="1">
    <citation type="submission" date="2013-11" db="EMBL/GenBank/DDBJ databases">
        <title>Metagenomic analysis of a methanogenic consortium involved in long chain n-alkane degradation.</title>
        <authorList>
            <person name="Davidova I.A."/>
            <person name="Callaghan A.V."/>
            <person name="Wawrik B."/>
            <person name="Pruitt S."/>
            <person name="Marks C."/>
            <person name="Duncan K.E."/>
            <person name="Suflita J.M."/>
        </authorList>
    </citation>
    <scope>NUCLEOTIDE SEQUENCE [LARGE SCALE GENOMIC DNA]</scope>
    <source>
        <strain evidence="19 20">SPR</strain>
    </source>
</reference>
<evidence type="ECO:0000256" key="17">
    <source>
        <dbReference type="RuleBase" id="RU004446"/>
    </source>
</evidence>
<proteinExistence type="inferred from homology"/>
<gene>
    <name evidence="19" type="ORF">X474_18265</name>
</gene>
<keyword evidence="4 17" id="KW-0329">Glyoxylate bypass</keyword>